<accession>A0A1C3RFD0</accession>
<dbReference type="Proteomes" id="UP000231658">
    <property type="component" value="Unassembled WGS sequence"/>
</dbReference>
<proteinExistence type="predicted"/>
<name>A0A1C3RFD0_9PROT</name>
<dbReference type="EMBL" id="FLYE01000006">
    <property type="protein sequence ID" value="SCA55932.1"/>
    <property type="molecule type" value="Genomic_DNA"/>
</dbReference>
<sequence length="161" mass="18321">MSDQYCDVKAGLLSEALKNTNYKRRKKPLYVDLEFYRGSSQLSVSESKFSKFDHLIEAIGKETWRCQVDGVKLAKIVTTWPLDTVIRLTYMAVGLQVSNGKSKVMVPSTGLNGVKPIKREVLKPDPNHKGMPEGIDEPLRHKTDQRQTWLFSARIPMPEDK</sequence>
<dbReference type="RefSeq" id="WP_069186628.1">
    <property type="nucleotide sequence ID" value="NZ_FLYE01000006.1"/>
</dbReference>
<dbReference type="STRING" id="1867952.MTBPR1_140050"/>
<dbReference type="AlphaFoldDB" id="A0A1C3RFD0"/>
<protein>
    <submittedName>
        <fullName evidence="1">Uncharacterized protein</fullName>
    </submittedName>
</protein>
<keyword evidence="2" id="KW-1185">Reference proteome</keyword>
<organism evidence="1 2">
    <name type="scientific">Candidatus Terasakiella magnetica</name>
    <dbReference type="NCBI Taxonomy" id="1867952"/>
    <lineage>
        <taxon>Bacteria</taxon>
        <taxon>Pseudomonadati</taxon>
        <taxon>Pseudomonadota</taxon>
        <taxon>Alphaproteobacteria</taxon>
        <taxon>Rhodospirillales</taxon>
        <taxon>Terasakiellaceae</taxon>
        <taxon>Terasakiella</taxon>
    </lineage>
</organism>
<evidence type="ECO:0000313" key="2">
    <source>
        <dbReference type="Proteomes" id="UP000231658"/>
    </source>
</evidence>
<gene>
    <name evidence="1" type="ORF">MTBPR1_140050</name>
</gene>
<dbReference type="OrthoDB" id="9870848at2"/>
<reference evidence="1 2" key="1">
    <citation type="submission" date="2016-07" db="EMBL/GenBank/DDBJ databases">
        <authorList>
            <person name="Lefevre C.T."/>
        </authorList>
    </citation>
    <scope>NUCLEOTIDE SEQUENCE [LARGE SCALE GENOMIC DNA]</scope>
    <source>
        <strain evidence="1">PR1</strain>
    </source>
</reference>
<evidence type="ECO:0000313" key="1">
    <source>
        <dbReference type="EMBL" id="SCA55932.1"/>
    </source>
</evidence>